<organism evidence="2 3">
    <name type="scientific">Portunus trituberculatus</name>
    <name type="common">Swimming crab</name>
    <name type="synonym">Neptunus trituberculatus</name>
    <dbReference type="NCBI Taxonomy" id="210409"/>
    <lineage>
        <taxon>Eukaryota</taxon>
        <taxon>Metazoa</taxon>
        <taxon>Ecdysozoa</taxon>
        <taxon>Arthropoda</taxon>
        <taxon>Crustacea</taxon>
        <taxon>Multicrustacea</taxon>
        <taxon>Malacostraca</taxon>
        <taxon>Eumalacostraca</taxon>
        <taxon>Eucarida</taxon>
        <taxon>Decapoda</taxon>
        <taxon>Pleocyemata</taxon>
        <taxon>Brachyura</taxon>
        <taxon>Eubrachyura</taxon>
        <taxon>Portunoidea</taxon>
        <taxon>Portunidae</taxon>
        <taxon>Portuninae</taxon>
        <taxon>Portunus</taxon>
    </lineage>
</organism>
<sequence length="109" mass="11968">MRTTHPIPFSVLSSKQKQDPAPVRHLTLNMPPKHPATNPAMSPSVAKKTRKSLTLEVKLDIIHRHEARKLIALLATILTPSTVSTIFKLADSIKKAGETVSSLQAKRTT</sequence>
<protein>
    <submittedName>
        <fullName evidence="2">Uncharacterized protein</fullName>
    </submittedName>
</protein>
<dbReference type="EMBL" id="VSRR010104245">
    <property type="protein sequence ID" value="MPC96004.1"/>
    <property type="molecule type" value="Genomic_DNA"/>
</dbReference>
<dbReference type="Proteomes" id="UP000324222">
    <property type="component" value="Unassembled WGS sequence"/>
</dbReference>
<keyword evidence="3" id="KW-1185">Reference proteome</keyword>
<comment type="caution">
    <text evidence="2">The sequence shown here is derived from an EMBL/GenBank/DDBJ whole genome shotgun (WGS) entry which is preliminary data.</text>
</comment>
<gene>
    <name evidence="2" type="ORF">E2C01_091238</name>
</gene>
<reference evidence="2 3" key="1">
    <citation type="submission" date="2019-05" db="EMBL/GenBank/DDBJ databases">
        <title>Another draft genome of Portunus trituberculatus and its Hox gene families provides insights of decapod evolution.</title>
        <authorList>
            <person name="Jeong J.-H."/>
            <person name="Song I."/>
            <person name="Kim S."/>
            <person name="Choi T."/>
            <person name="Kim D."/>
            <person name="Ryu S."/>
            <person name="Kim W."/>
        </authorList>
    </citation>
    <scope>NUCLEOTIDE SEQUENCE [LARGE SCALE GENOMIC DNA]</scope>
    <source>
        <tissue evidence="2">Muscle</tissue>
    </source>
</reference>
<evidence type="ECO:0000313" key="2">
    <source>
        <dbReference type="EMBL" id="MPC96004.1"/>
    </source>
</evidence>
<proteinExistence type="predicted"/>
<evidence type="ECO:0000313" key="3">
    <source>
        <dbReference type="Proteomes" id="UP000324222"/>
    </source>
</evidence>
<feature type="region of interest" description="Disordered" evidence="1">
    <location>
        <begin position="1"/>
        <end position="49"/>
    </location>
</feature>
<name>A0A5B7JUH6_PORTR</name>
<dbReference type="AlphaFoldDB" id="A0A5B7JUH6"/>
<evidence type="ECO:0000256" key="1">
    <source>
        <dbReference type="SAM" id="MobiDB-lite"/>
    </source>
</evidence>
<accession>A0A5B7JUH6</accession>